<dbReference type="PANTHER" id="PTHR47326:SF1">
    <property type="entry name" value="HTH PSQ-TYPE DOMAIN-CONTAINING PROTEIN"/>
    <property type="match status" value="1"/>
</dbReference>
<protein>
    <submittedName>
        <fullName evidence="1">Uncharacterized protein</fullName>
    </submittedName>
</protein>
<accession>A0AAV8XHG9</accession>
<comment type="caution">
    <text evidence="1">The sequence shown here is derived from an EMBL/GenBank/DDBJ whole genome shotgun (WGS) entry which is preliminary data.</text>
</comment>
<dbReference type="PANTHER" id="PTHR47326">
    <property type="entry name" value="TRANSPOSABLE ELEMENT TC3 TRANSPOSASE-LIKE PROTEIN"/>
    <property type="match status" value="1"/>
</dbReference>
<organism evidence="1 2">
    <name type="scientific">Aromia moschata</name>
    <dbReference type="NCBI Taxonomy" id="1265417"/>
    <lineage>
        <taxon>Eukaryota</taxon>
        <taxon>Metazoa</taxon>
        <taxon>Ecdysozoa</taxon>
        <taxon>Arthropoda</taxon>
        <taxon>Hexapoda</taxon>
        <taxon>Insecta</taxon>
        <taxon>Pterygota</taxon>
        <taxon>Neoptera</taxon>
        <taxon>Endopterygota</taxon>
        <taxon>Coleoptera</taxon>
        <taxon>Polyphaga</taxon>
        <taxon>Cucujiformia</taxon>
        <taxon>Chrysomeloidea</taxon>
        <taxon>Cerambycidae</taxon>
        <taxon>Cerambycinae</taxon>
        <taxon>Callichromatini</taxon>
        <taxon>Aromia</taxon>
    </lineage>
</organism>
<name>A0AAV8XHG9_9CUCU</name>
<dbReference type="EMBL" id="JAPWTK010000559">
    <property type="protein sequence ID" value="KAJ8938415.1"/>
    <property type="molecule type" value="Genomic_DNA"/>
</dbReference>
<dbReference type="AlphaFoldDB" id="A0AAV8XHG9"/>
<keyword evidence="2" id="KW-1185">Reference proteome</keyword>
<evidence type="ECO:0000313" key="2">
    <source>
        <dbReference type="Proteomes" id="UP001162162"/>
    </source>
</evidence>
<gene>
    <name evidence="1" type="ORF">NQ318_011998</name>
</gene>
<reference evidence="1" key="1">
    <citation type="journal article" date="2023" name="Insect Mol. Biol.">
        <title>Genome sequencing provides insights into the evolution of gene families encoding plant cell wall-degrading enzymes in longhorned beetles.</title>
        <authorList>
            <person name="Shin N.R."/>
            <person name="Okamura Y."/>
            <person name="Kirsch R."/>
            <person name="Pauchet Y."/>
        </authorList>
    </citation>
    <scope>NUCLEOTIDE SEQUENCE</scope>
    <source>
        <strain evidence="1">AMC_N1</strain>
    </source>
</reference>
<evidence type="ECO:0000313" key="1">
    <source>
        <dbReference type="EMBL" id="KAJ8938415.1"/>
    </source>
</evidence>
<sequence length="210" mass="24646">MAAAEIHKRFSLRYLREKGPLFGEFRRFAQTLYVLYNTATPRPLTPTLSAAYASVDLALPTMTSHLANRMSQYSVYNELPHAPDVKISFVEETGRRNVREYHRRYPNRRTPNHQAFKNIERRLRENGMLKVNRRNAGRPRQARTILVEEEILERVDEIPETSVRLLKRQNTLPDLFDDLPLKIKCTLYTTVPHHILHVLRKGVEYIIAEK</sequence>
<dbReference type="Proteomes" id="UP001162162">
    <property type="component" value="Unassembled WGS sequence"/>
</dbReference>
<proteinExistence type="predicted"/>